<name>A0ABU9DGG2_9BACL</name>
<evidence type="ECO:0000256" key="4">
    <source>
        <dbReference type="ARBA" id="ARBA00022989"/>
    </source>
</evidence>
<dbReference type="PANTHER" id="PTHR30238:SF4">
    <property type="entry name" value="SLL1022 PROTEIN"/>
    <property type="match status" value="1"/>
</dbReference>
<dbReference type="Proteomes" id="UP001469365">
    <property type="component" value="Unassembled WGS sequence"/>
</dbReference>
<dbReference type="InterPro" id="IPR022301">
    <property type="entry name" value="Integral_membrane_YjbE"/>
</dbReference>
<dbReference type="Pfam" id="PF03741">
    <property type="entry name" value="TerC"/>
    <property type="match status" value="1"/>
</dbReference>
<keyword evidence="4 6" id="KW-1133">Transmembrane helix</keyword>
<dbReference type="NCBIfam" id="TIGR03717">
    <property type="entry name" value="R_switched_YjbE"/>
    <property type="match status" value="1"/>
</dbReference>
<evidence type="ECO:0000256" key="2">
    <source>
        <dbReference type="ARBA" id="ARBA00007511"/>
    </source>
</evidence>
<reference evidence="7 8" key="1">
    <citation type="submission" date="2024-04" db="EMBL/GenBank/DDBJ databases">
        <title>draft genome sequnece of Paenibacillus filicis.</title>
        <authorList>
            <person name="Kim D.-U."/>
        </authorList>
    </citation>
    <scope>NUCLEOTIDE SEQUENCE [LARGE SCALE GENOMIC DNA]</scope>
    <source>
        <strain evidence="7 8">KACC14197</strain>
    </source>
</reference>
<dbReference type="PANTHER" id="PTHR30238">
    <property type="entry name" value="MEMBRANE BOUND PREDICTED REDOX MODULATOR"/>
    <property type="match status" value="1"/>
</dbReference>
<keyword evidence="3 6" id="KW-0812">Transmembrane</keyword>
<evidence type="ECO:0000256" key="5">
    <source>
        <dbReference type="ARBA" id="ARBA00023136"/>
    </source>
</evidence>
<dbReference type="InterPro" id="IPR005496">
    <property type="entry name" value="Integral_membrane_TerC"/>
</dbReference>
<evidence type="ECO:0000256" key="6">
    <source>
        <dbReference type="SAM" id="Phobius"/>
    </source>
</evidence>
<feature type="transmembrane region" description="Helical" evidence="6">
    <location>
        <begin position="162"/>
        <end position="180"/>
    </location>
</feature>
<feature type="transmembrane region" description="Helical" evidence="6">
    <location>
        <begin position="195"/>
        <end position="213"/>
    </location>
</feature>
<evidence type="ECO:0000256" key="3">
    <source>
        <dbReference type="ARBA" id="ARBA00022692"/>
    </source>
</evidence>
<feature type="transmembrane region" description="Helical" evidence="6">
    <location>
        <begin position="6"/>
        <end position="31"/>
    </location>
</feature>
<gene>
    <name evidence="7" type="ORF">WMW72_08610</name>
</gene>
<dbReference type="EMBL" id="JBBPCC010000004">
    <property type="protein sequence ID" value="MEK8127959.1"/>
    <property type="molecule type" value="Genomic_DNA"/>
</dbReference>
<accession>A0ABU9DGG2</accession>
<evidence type="ECO:0000313" key="8">
    <source>
        <dbReference type="Proteomes" id="UP001469365"/>
    </source>
</evidence>
<sequence length="236" mass="25712">MSVVEFIYAFAVIVFLDLILSGDNAIVIGMASRNLPKHQQRQAVLWGTAGAVALRVIATVFVLYLLQVPWLLLVGGILLLWIAYKLLVQEDSHSEIKAGTSLWSSIRTIIVADAVMSLDNVIAVAGAAQGHLVLVILGLLISIPILIKGSLLFIALVDRLPWIVYVGSAVLAYTASRMILEEPQLASYFTWNRPIEWAFTVCIMAAVLAVGWARNAAIRRKASGSLQEPSPDVSHR</sequence>
<feature type="transmembrane region" description="Helical" evidence="6">
    <location>
        <begin position="43"/>
        <end position="64"/>
    </location>
</feature>
<evidence type="ECO:0000313" key="7">
    <source>
        <dbReference type="EMBL" id="MEK8127959.1"/>
    </source>
</evidence>
<proteinExistence type="inferred from homology"/>
<feature type="transmembrane region" description="Helical" evidence="6">
    <location>
        <begin position="70"/>
        <end position="88"/>
    </location>
</feature>
<keyword evidence="5 6" id="KW-0472">Membrane</keyword>
<evidence type="ECO:0000256" key="1">
    <source>
        <dbReference type="ARBA" id="ARBA00004141"/>
    </source>
</evidence>
<dbReference type="RefSeq" id="WP_341415022.1">
    <property type="nucleotide sequence ID" value="NZ_JBBPCC010000004.1"/>
</dbReference>
<protein>
    <submittedName>
        <fullName evidence="7">TerC family protein</fullName>
    </submittedName>
</protein>
<organism evidence="7 8">
    <name type="scientific">Paenibacillus filicis</name>
    <dbReference type="NCBI Taxonomy" id="669464"/>
    <lineage>
        <taxon>Bacteria</taxon>
        <taxon>Bacillati</taxon>
        <taxon>Bacillota</taxon>
        <taxon>Bacilli</taxon>
        <taxon>Bacillales</taxon>
        <taxon>Paenibacillaceae</taxon>
        <taxon>Paenibacillus</taxon>
    </lineage>
</organism>
<feature type="transmembrane region" description="Helical" evidence="6">
    <location>
        <begin position="134"/>
        <end position="155"/>
    </location>
</feature>
<comment type="similarity">
    <text evidence="2">Belongs to the TerC family.</text>
</comment>
<comment type="caution">
    <text evidence="7">The sequence shown here is derived from an EMBL/GenBank/DDBJ whole genome shotgun (WGS) entry which is preliminary data.</text>
</comment>
<comment type="subcellular location">
    <subcellularLocation>
        <location evidence="1">Membrane</location>
        <topology evidence="1">Multi-pass membrane protein</topology>
    </subcellularLocation>
</comment>
<keyword evidence="8" id="KW-1185">Reference proteome</keyword>